<dbReference type="PROSITE" id="PS00211">
    <property type="entry name" value="ABC_TRANSPORTER_1"/>
    <property type="match status" value="1"/>
</dbReference>
<keyword evidence="3" id="KW-0547">Nucleotide-binding</keyword>
<organism evidence="10 11">
    <name type="scientific">Actinokineospora bangkokensis</name>
    <dbReference type="NCBI Taxonomy" id="1193682"/>
    <lineage>
        <taxon>Bacteria</taxon>
        <taxon>Bacillati</taxon>
        <taxon>Actinomycetota</taxon>
        <taxon>Actinomycetes</taxon>
        <taxon>Pseudonocardiales</taxon>
        <taxon>Pseudonocardiaceae</taxon>
        <taxon>Actinokineospora</taxon>
    </lineage>
</organism>
<dbReference type="GO" id="GO:0005886">
    <property type="term" value="C:plasma membrane"/>
    <property type="evidence" value="ECO:0007669"/>
    <property type="project" value="UniProtKB-SubCell"/>
</dbReference>
<dbReference type="InterPro" id="IPR036640">
    <property type="entry name" value="ABC1_TM_sf"/>
</dbReference>
<evidence type="ECO:0000256" key="2">
    <source>
        <dbReference type="ARBA" id="ARBA00022692"/>
    </source>
</evidence>
<feature type="transmembrane region" description="Helical" evidence="7">
    <location>
        <begin position="283"/>
        <end position="304"/>
    </location>
</feature>
<dbReference type="InterPro" id="IPR039421">
    <property type="entry name" value="Type_1_exporter"/>
</dbReference>
<evidence type="ECO:0008006" key="12">
    <source>
        <dbReference type="Google" id="ProtNLM"/>
    </source>
</evidence>
<dbReference type="PROSITE" id="PS50893">
    <property type="entry name" value="ABC_TRANSPORTER_2"/>
    <property type="match status" value="1"/>
</dbReference>
<evidence type="ECO:0000259" key="9">
    <source>
        <dbReference type="PROSITE" id="PS50929"/>
    </source>
</evidence>
<dbReference type="STRING" id="1193682.BJP25_19450"/>
<feature type="transmembrane region" description="Helical" evidence="7">
    <location>
        <begin position="62"/>
        <end position="83"/>
    </location>
</feature>
<evidence type="ECO:0000256" key="1">
    <source>
        <dbReference type="ARBA" id="ARBA00004651"/>
    </source>
</evidence>
<evidence type="ECO:0000256" key="4">
    <source>
        <dbReference type="ARBA" id="ARBA00022840"/>
    </source>
</evidence>
<evidence type="ECO:0000256" key="3">
    <source>
        <dbReference type="ARBA" id="ARBA00022741"/>
    </source>
</evidence>
<name>A0A1Q9LL91_9PSEU</name>
<dbReference type="EMBL" id="MKQR01000015">
    <property type="protein sequence ID" value="OLR92807.1"/>
    <property type="molecule type" value="Genomic_DNA"/>
</dbReference>
<dbReference type="GO" id="GO:0016887">
    <property type="term" value="F:ATP hydrolysis activity"/>
    <property type="evidence" value="ECO:0007669"/>
    <property type="project" value="InterPro"/>
</dbReference>
<dbReference type="Gene3D" id="3.40.50.300">
    <property type="entry name" value="P-loop containing nucleotide triphosphate hydrolases"/>
    <property type="match status" value="1"/>
</dbReference>
<feature type="domain" description="ABC transmembrane type-1" evidence="9">
    <location>
        <begin position="55"/>
        <end position="340"/>
    </location>
</feature>
<evidence type="ECO:0000259" key="8">
    <source>
        <dbReference type="PROSITE" id="PS50893"/>
    </source>
</evidence>
<proteinExistence type="predicted"/>
<reference evidence="10 11" key="1">
    <citation type="submission" date="2016-10" db="EMBL/GenBank/DDBJ databases">
        <title>The Draft Genome Sequence of Actinokineospora bangkokensis 44EHWT reveals the biosynthetic pathway of antifungal compounds Thailandins with unusual extender unit butylmalonyl-CoA.</title>
        <authorList>
            <person name="Greule A."/>
            <person name="Intra B."/>
            <person name="Flemming S."/>
            <person name="Rommel M.G."/>
            <person name="Panbangred W."/>
            <person name="Bechthold A."/>
        </authorList>
    </citation>
    <scope>NUCLEOTIDE SEQUENCE [LARGE SCALE GENOMIC DNA]</scope>
    <source>
        <strain evidence="10 11">44EHW</strain>
    </source>
</reference>
<dbReference type="SUPFAM" id="SSF52540">
    <property type="entry name" value="P-loop containing nucleoside triphosphate hydrolases"/>
    <property type="match status" value="1"/>
</dbReference>
<evidence type="ECO:0000313" key="11">
    <source>
        <dbReference type="Proteomes" id="UP000186040"/>
    </source>
</evidence>
<evidence type="ECO:0000256" key="7">
    <source>
        <dbReference type="SAM" id="Phobius"/>
    </source>
</evidence>
<dbReference type="PANTHER" id="PTHR24221">
    <property type="entry name" value="ATP-BINDING CASSETTE SUB-FAMILY B"/>
    <property type="match status" value="1"/>
</dbReference>
<sequence>MTRPFIGVDEVVVPDWATGYASAADAGLRALVRDLPATLTFIAREAWAASRPLTLAAGSARLASGAVTAFGLLATADAFTGLLDGGTPLVAALPALIAVVVAFALRGLLDSVVSAITGALAPLVEARARDRLAAAALAVQSAAFDDAEFTDLLGRACTEAPDEFKAAVTDAGEILGSAVTSAASVVTAAVLHPLLAPLVLLSAVPRAWASARSARVAFASYVRVVSHRKRIGITAALTTDREAAAEIRACGARGLLLDEHRRIAARLTAEAVRTSNRREALLLAGRALSGIGTGAAYLALFLLVSHGVLPLAVAGAAVVAMRAASGGATQAVQEANNLYQVSLTLHVFRSCLERAAAHRRAPGSVEAPDPEEVVLDEVTFSYPDAVEPAVRAVSATLRRGQVVALVGENGSGKTTLSKLISGLYLPTGGAVRWNGVDIASVDEDALNDRVAMVMQAPLRWPSSAADNIRVGRIGRADPEDAHFAAAARDSGADRVAQTLPNGWETLLSRLFATGHDLSGGQWQRLSVARGLYRDAPLVIADEPTAALDARAEHAVFAALRDLGGRDKITVLITHRLANIRTVDLILVMHEGRLAQVGTHVTLMAEPGHYRDLYEIQADAYDAGVSR</sequence>
<dbReference type="GO" id="GO:0005524">
    <property type="term" value="F:ATP binding"/>
    <property type="evidence" value="ECO:0007669"/>
    <property type="project" value="UniProtKB-KW"/>
</dbReference>
<protein>
    <recommendedName>
        <fullName evidence="12">ABC transporter</fullName>
    </recommendedName>
</protein>
<dbReference type="OrthoDB" id="9806127at2"/>
<dbReference type="Gene3D" id="1.20.1560.10">
    <property type="entry name" value="ABC transporter type 1, transmembrane domain"/>
    <property type="match status" value="1"/>
</dbReference>
<dbReference type="GO" id="GO:0034040">
    <property type="term" value="F:ATPase-coupled lipid transmembrane transporter activity"/>
    <property type="evidence" value="ECO:0007669"/>
    <property type="project" value="TreeGrafter"/>
</dbReference>
<evidence type="ECO:0000256" key="5">
    <source>
        <dbReference type="ARBA" id="ARBA00022989"/>
    </source>
</evidence>
<dbReference type="InterPro" id="IPR027417">
    <property type="entry name" value="P-loop_NTPase"/>
</dbReference>
<feature type="transmembrane region" description="Helical" evidence="7">
    <location>
        <begin position="89"/>
        <end position="109"/>
    </location>
</feature>
<evidence type="ECO:0000256" key="6">
    <source>
        <dbReference type="ARBA" id="ARBA00023136"/>
    </source>
</evidence>
<dbReference type="PANTHER" id="PTHR24221:SF646">
    <property type="entry name" value="HAEMOLYSIN SECRETION ATP-BINDING PROTEIN"/>
    <property type="match status" value="1"/>
</dbReference>
<dbReference type="InterPro" id="IPR003439">
    <property type="entry name" value="ABC_transporter-like_ATP-bd"/>
</dbReference>
<keyword evidence="2 7" id="KW-0812">Transmembrane</keyword>
<dbReference type="AlphaFoldDB" id="A0A1Q9LL91"/>
<accession>A0A1Q9LL91</accession>
<feature type="domain" description="ABC transporter" evidence="8">
    <location>
        <begin position="373"/>
        <end position="615"/>
    </location>
</feature>
<dbReference type="CDD" id="cd03228">
    <property type="entry name" value="ABCC_MRP_Like"/>
    <property type="match status" value="1"/>
</dbReference>
<dbReference type="InterPro" id="IPR003593">
    <property type="entry name" value="AAA+_ATPase"/>
</dbReference>
<dbReference type="Proteomes" id="UP000186040">
    <property type="component" value="Unassembled WGS sequence"/>
</dbReference>
<dbReference type="InterPro" id="IPR011527">
    <property type="entry name" value="ABC1_TM_dom"/>
</dbReference>
<dbReference type="SUPFAM" id="SSF90123">
    <property type="entry name" value="ABC transporter transmembrane region"/>
    <property type="match status" value="1"/>
</dbReference>
<gene>
    <name evidence="10" type="ORF">BJP25_19450</name>
</gene>
<dbReference type="GO" id="GO:0140359">
    <property type="term" value="F:ABC-type transporter activity"/>
    <property type="evidence" value="ECO:0007669"/>
    <property type="project" value="InterPro"/>
</dbReference>
<keyword evidence="6 7" id="KW-0472">Membrane</keyword>
<keyword evidence="5 7" id="KW-1133">Transmembrane helix</keyword>
<dbReference type="RefSeq" id="WP_075975418.1">
    <property type="nucleotide sequence ID" value="NZ_MKQR01000015.1"/>
</dbReference>
<dbReference type="InterPro" id="IPR017871">
    <property type="entry name" value="ABC_transporter-like_CS"/>
</dbReference>
<evidence type="ECO:0000313" key="10">
    <source>
        <dbReference type="EMBL" id="OLR92807.1"/>
    </source>
</evidence>
<keyword evidence="11" id="KW-1185">Reference proteome</keyword>
<dbReference type="PROSITE" id="PS50929">
    <property type="entry name" value="ABC_TM1F"/>
    <property type="match status" value="1"/>
</dbReference>
<keyword evidence="4" id="KW-0067">ATP-binding</keyword>
<dbReference type="Pfam" id="PF00005">
    <property type="entry name" value="ABC_tran"/>
    <property type="match status" value="1"/>
</dbReference>
<dbReference type="SMART" id="SM00382">
    <property type="entry name" value="AAA"/>
    <property type="match status" value="1"/>
</dbReference>
<comment type="caution">
    <text evidence="10">The sequence shown here is derived from an EMBL/GenBank/DDBJ whole genome shotgun (WGS) entry which is preliminary data.</text>
</comment>
<comment type="subcellular location">
    <subcellularLocation>
        <location evidence="1">Cell membrane</location>
        <topology evidence="1">Multi-pass membrane protein</topology>
    </subcellularLocation>
</comment>